<dbReference type="GO" id="GO:0007229">
    <property type="term" value="P:integrin-mediated signaling pathway"/>
    <property type="evidence" value="ECO:0007669"/>
    <property type="project" value="UniProtKB-KW"/>
</dbReference>
<dbReference type="SUPFAM" id="SSF49503">
    <property type="entry name" value="Cupredoxins"/>
    <property type="match status" value="3"/>
</dbReference>
<dbReference type="GO" id="GO:0020037">
    <property type="term" value="F:heme binding"/>
    <property type="evidence" value="ECO:0007669"/>
    <property type="project" value="InterPro"/>
</dbReference>
<sequence length="2461" mass="276866">LRGKTKWIDQADRNGAWSSWNVVVGPSLNLAEYIRQVYGEDRWEEIRRQASVDQPSFSVHQVYPENLIPRLAKKAIQVLGVTEKEFFDQMGVHFVGFVGQYGYDRVLSVLGRHVRDFLNGLDNLHEYLKFSYPRMRAPSFICENETRQGLTLHYRSKRRGFVYYTMGQIREVARHFYHKELQIELVREEVLFDTVHVTFQLTFDNRAFTLASLAMTREEKHLPIGACVLFEIFPFCIVFGSDMVVRSIGNSLMVILPDLVGKKITYFFDLVRPLIAFKFQSILNRTNNIFELVTVEPVLTERLDDRHRNEILLSDELETVEDKTLRLKGQMIYMDNWKMMMYLGTPVMPDLNALIATGLYINDLSMHDFSRDLMLAGTQQSVELKLALDQEQLKSKKLEESMRKLDEEMKRTDELLYQMIPKQVADRLRNGESPIDTCEMFDSVSILFSDVVTFTEICSRISPMEVVSMLNAMYSLFDTLTERNRVYKVETIGDAYMVVSGAPVKENDHADRVCDMALDMVEAITDLKDRSTGNHLQIRVGVHSGAVVAGIVGLKMPRYCLFGDSVNTAARMEATSQAMQIHISQSTQELLSPSYKVKERGEIEVKGKGTMKTYWLEKRECRSVTTKGITIQESHQWHTRSSEKRICSVGAIGLVDRISPGMFDKPTSGDALSKRRGSSKMSSPTPPGSSGFFSEERRIYSPITFQDVARRSVANSPTKNVEIRECRSNSMGAVSIKNTSDMFSSLLNDTEEHFRQHRDNLSPRVENQSASVHVKPEVKINATSSSSSQSSEDESTLSLDLALQTRKNNADVKAGNDSECAAAISSDLSTSQLLTQQQDQCCPGFTISKSSKMRHQGNSCTISTMNALYVLWTALMSACVMHAFNLEPRIPVVKRGLQGSYFGYSVAEHIEIENHSSSKSTSWMLIGAPLDQNRQPGTNKSGALWKCPLSTYTGDCTQVITDGRLNLESDDLVPPGTDEIKDNQWLGVTVRSQGVGGKVMVCAHRHIVKTADSQWGQGQCYILSQDLKYDDLKKPCSGKPTNKAHEQFGYCQAGTSGLLTAEDRVVIGTPGPHTWRGTLYLFTISDEFLTRDNTVYNAPMQDFSPVNKYSYLGMSVAVGNFFGKDLAYAAGAPRSNGTGQVVLFTRRDFKSDMDVALVLDGEQFASSYGYEITSADVNGDKVTDLIVAAPFYFNKAEGGAVYIYTTLDICRTIKDHEKCSPVKLVGHEESRFGFALTNLGDLNKDGYEDIAIGAPYDGKGTVYIYLGSKNGIKKTPSQIIHAEDLPTPMKTFGYSLSGGTDMDQNGYSDLLIGAYENDAVVLLRSKKIIDIFTYIRYAKKDGIYQDTIEPIDPNKIGCLADLNANYTCFTFEACCKTESLAKEDSMQNLRLNYYIEAETYTGTKKFSRVWFGVNGNARPHYINRTVTLDSTKLVHCQKEIVYLKENTRDIQTPIKFRLNYSLIQEEPVMPHEGAPLPDMKHYPILNQQEAARVFEAVFQKDCGNNDICESDLQVIAKLNLSASSVKPDFYELFLGEREEIVVEVKVANVGESAYEAQLFIVHSQNLNYIASKSNDSVICNLYNATIVSCSIGNPFKKDKAVDIQVRFDPKGLEDNESQLGFTIFANSTSKEVKEKQPIVLQATVLKRAELSIKGIEIAETYVRVCVGSTQIFWATMSCLRYRIVVIFVSYSISALCLETLDGYHECARPCSEEPSWKKTCVYHFFVTESHKGARSFCKEFNENNDANDEISRECTNTTAAGAGAGRSLLAINGKSPGPAIQVCLGDTIEVLVYNKFGSDELALHWHGIRQKDSNYMDGVPMITQCPILPFGGFRYKITPESAGTYFYHAHSVSQQGDGVYGSLTVRGPWARDKDVEDEDEDLSLERTLLLSSRPPTPLTRHASLSTPPTPAELLVNGQARQVVVRVKHGSRYLLRLINANAHDCPILLSAHGHSLRILAADGNPVQSMTGTHWTRDKTLELLREYQQRRVLWDWNARGYRDRQKRKRAIQELAEILSCNTLEVEKKITNLKCQYSREVHKIQNSRDAATGPDDVYVSKWFAFKAMQFLQFGTRRYSKRKKKVNEEPKLQEEYIVSDIDPESITFMDCNEETNGSGTGSFNASLSEDAEDAEESSSSSLMKAMELYNGSLPSQDSSSADLDESGQTKLEPRAPDAKERKKTKEEFTKFGESIAVQLAEIPDSYSRLDGILMAEQARGKYALDIRGLGECRNLRQEAYIFYKDATLDSHAIRTTDADNLDEQSFKIAESGHDCHRISKNVICSLDLKSTKLSQLEEKADETIYVPFDVNTFSFFTDEMTDTSYNFYISRYYPAYLSFGGNASYTFHLHGYNASIIGRENFEQPLTKDEIISLDLNGKIRRNLVNPVRKDTFVVPNKGYIILRFYTDNLGYWLWEARSTALYPPLLGPGMQFLMRVGLRQNLPLVPIDFPSCGNNKGMDLIFES</sequence>
<dbReference type="InterPro" id="IPR013519">
    <property type="entry name" value="Int_alpha_beta-p"/>
</dbReference>
<feature type="region of interest" description="Disordered" evidence="24">
    <location>
        <begin position="663"/>
        <end position="694"/>
    </location>
</feature>
<dbReference type="GO" id="GO:0031589">
    <property type="term" value="P:cell-substrate adhesion"/>
    <property type="evidence" value="ECO:0007669"/>
    <property type="project" value="UniProtKB-ARBA"/>
</dbReference>
<dbReference type="PRINTS" id="PR01185">
    <property type="entry name" value="INTEGRINA"/>
</dbReference>
<dbReference type="Pfam" id="PF00394">
    <property type="entry name" value="Cu-oxidase"/>
    <property type="match status" value="1"/>
</dbReference>
<dbReference type="SMART" id="SM00191">
    <property type="entry name" value="Int_alpha"/>
    <property type="match status" value="5"/>
</dbReference>
<keyword evidence="13 22" id="KW-0401">Integrin</keyword>
<dbReference type="GO" id="GO:0007157">
    <property type="term" value="P:heterophilic cell-cell adhesion via plasma membrane cell adhesion molecules"/>
    <property type="evidence" value="ECO:0007669"/>
    <property type="project" value="UniProtKB-ARBA"/>
</dbReference>
<feature type="repeat" description="FG-GAP" evidence="20">
    <location>
        <begin position="1154"/>
        <end position="1213"/>
    </location>
</feature>
<feature type="repeat" description="FG-GAP" evidence="20">
    <location>
        <begin position="889"/>
        <end position="956"/>
    </location>
</feature>
<dbReference type="Gene3D" id="2.60.40.1510">
    <property type="entry name" value="ntegrin, alpha v. Chain A, domain 3"/>
    <property type="match status" value="1"/>
</dbReference>
<feature type="region of interest" description="Disordered" evidence="24">
    <location>
        <begin position="2149"/>
        <end position="2182"/>
    </location>
</feature>
<feature type="compositionally biased region" description="Low complexity" evidence="24">
    <location>
        <begin position="782"/>
        <end position="798"/>
    </location>
</feature>
<dbReference type="Gene3D" id="2.130.10.130">
    <property type="entry name" value="Integrin alpha, N-terminal"/>
    <property type="match status" value="1"/>
</dbReference>
<evidence type="ECO:0000256" key="24">
    <source>
        <dbReference type="SAM" id="MobiDB-lite"/>
    </source>
</evidence>
<dbReference type="InterPro" id="IPR011707">
    <property type="entry name" value="Cu-oxidase-like_N"/>
</dbReference>
<feature type="repeat" description="FG-GAP" evidence="20">
    <location>
        <begin position="1034"/>
        <end position="1091"/>
    </location>
</feature>
<dbReference type="PROSITE" id="PS51029">
    <property type="entry name" value="MADF"/>
    <property type="match status" value="1"/>
</dbReference>
<dbReference type="InterPro" id="IPR018297">
    <property type="entry name" value="A/G_cyclase_CS"/>
</dbReference>
<dbReference type="SUPFAM" id="SSF69318">
    <property type="entry name" value="Integrin alpha N-terminal domain"/>
    <property type="match status" value="1"/>
</dbReference>
<feature type="coiled-coil region" evidence="23">
    <location>
        <begin position="388"/>
        <end position="415"/>
    </location>
</feature>
<dbReference type="InterPro" id="IPR001054">
    <property type="entry name" value="A/G_cyclase"/>
</dbReference>
<dbReference type="InterPro" id="IPR008972">
    <property type="entry name" value="Cupredoxin"/>
</dbReference>
<dbReference type="Gene3D" id="2.60.40.420">
    <property type="entry name" value="Cupredoxins - blue copper proteins"/>
    <property type="match status" value="3"/>
</dbReference>
<dbReference type="InterPro" id="IPR013517">
    <property type="entry name" value="FG-GAP"/>
</dbReference>
<evidence type="ECO:0000256" key="11">
    <source>
        <dbReference type="ARBA" id="ARBA00022889"/>
    </source>
</evidence>
<feature type="compositionally biased region" description="Low complexity" evidence="24">
    <location>
        <begin position="679"/>
        <end position="693"/>
    </location>
</feature>
<dbReference type="Proteomes" id="UP000310200">
    <property type="component" value="Unassembled WGS sequence"/>
</dbReference>
<feature type="repeat" description="FG-GAP" evidence="20">
    <location>
        <begin position="1218"/>
        <end position="1274"/>
    </location>
</feature>
<dbReference type="Pfam" id="PF20805">
    <property type="entry name" value="Integrin_A_Ig_2"/>
    <property type="match status" value="1"/>
</dbReference>
<dbReference type="Gene3D" id="3.30.70.1230">
    <property type="entry name" value="Nucleotide cyclase"/>
    <property type="match status" value="1"/>
</dbReference>
<evidence type="ECO:0000256" key="10">
    <source>
        <dbReference type="ARBA" id="ARBA00022741"/>
    </source>
</evidence>
<comment type="similarity">
    <text evidence="3 22">Belongs to the integrin alpha chain family.</text>
</comment>
<evidence type="ECO:0000256" key="8">
    <source>
        <dbReference type="ARBA" id="ARBA00022729"/>
    </source>
</evidence>
<evidence type="ECO:0000256" key="17">
    <source>
        <dbReference type="ARBA" id="ARBA00023180"/>
    </source>
</evidence>
<evidence type="ECO:0000256" key="22">
    <source>
        <dbReference type="RuleBase" id="RU003762"/>
    </source>
</evidence>
<keyword evidence="17" id="KW-0325">Glycoprotein</keyword>
<dbReference type="InterPro" id="IPR006578">
    <property type="entry name" value="MADF-dom"/>
</dbReference>
<evidence type="ECO:0000256" key="19">
    <source>
        <dbReference type="ARBA" id="ARBA00023293"/>
    </source>
</evidence>
<dbReference type="Pfam" id="PF10545">
    <property type="entry name" value="MADF_DNA_bdg"/>
    <property type="match status" value="1"/>
</dbReference>
<dbReference type="Pfam" id="PF08441">
    <property type="entry name" value="Integrin_A_Ig_1"/>
    <property type="match status" value="1"/>
</dbReference>
<keyword evidence="7" id="KW-0812">Transmembrane</keyword>
<evidence type="ECO:0000259" key="25">
    <source>
        <dbReference type="PROSITE" id="PS50125"/>
    </source>
</evidence>
<dbReference type="PANTHER" id="PTHR45655:SF10">
    <property type="entry name" value="SOLUBLE GUANYLATE CYCLASE 88E"/>
    <property type="match status" value="1"/>
</dbReference>
<dbReference type="Gene3D" id="3.90.1520.10">
    <property type="entry name" value="H-NOX domain"/>
    <property type="match status" value="1"/>
</dbReference>
<comment type="similarity">
    <text evidence="21">Belongs to the adenylyl cyclase class-4/guanylyl cyclase family.</text>
</comment>
<evidence type="ECO:0000256" key="20">
    <source>
        <dbReference type="PROSITE-ProRule" id="PRU00803"/>
    </source>
</evidence>
<dbReference type="SMART" id="SM00044">
    <property type="entry name" value="CYCc"/>
    <property type="match status" value="1"/>
</dbReference>
<dbReference type="SUPFAM" id="SSF55073">
    <property type="entry name" value="Nucleotide cyclase"/>
    <property type="match status" value="1"/>
</dbReference>
<dbReference type="InterPro" id="IPR000413">
    <property type="entry name" value="Integrin_alpha"/>
</dbReference>
<comment type="subcellular location">
    <subcellularLocation>
        <location evidence="2">Cytoplasm</location>
    </subcellularLocation>
    <subcellularLocation>
        <location evidence="1 22">Membrane</location>
        <topology evidence="1 22">Single-pass type I membrane protein</topology>
    </subcellularLocation>
</comment>
<dbReference type="EC" id="4.6.1.2" evidence="5"/>
<dbReference type="Gene3D" id="3.30.450.260">
    <property type="entry name" value="Haem NO binding associated domain"/>
    <property type="match status" value="1"/>
</dbReference>
<dbReference type="InterPro" id="IPR011644">
    <property type="entry name" value="Heme_NO-bd"/>
</dbReference>
<dbReference type="Gene3D" id="6.10.250.780">
    <property type="match status" value="1"/>
</dbReference>
<evidence type="ECO:0000256" key="6">
    <source>
        <dbReference type="ARBA" id="ARBA00022490"/>
    </source>
</evidence>
<dbReference type="Pfam" id="PF01839">
    <property type="entry name" value="FG-GAP"/>
    <property type="match status" value="2"/>
</dbReference>
<evidence type="ECO:0000256" key="4">
    <source>
        <dbReference type="ARBA" id="ARBA00010609"/>
    </source>
</evidence>
<dbReference type="InterPro" id="IPR013649">
    <property type="entry name" value="Integrin_alpha_Ig-like_1"/>
</dbReference>
<keyword evidence="23" id="KW-0175">Coiled coil</keyword>
<protein>
    <recommendedName>
        <fullName evidence="5">guanylate cyclase</fullName>
        <ecNumber evidence="5">4.6.1.2</ecNumber>
    </recommendedName>
</protein>
<dbReference type="InterPro" id="IPR011706">
    <property type="entry name" value="Cu-oxidase_C"/>
</dbReference>
<feature type="compositionally biased region" description="Basic and acidic residues" evidence="24">
    <location>
        <begin position="2167"/>
        <end position="2182"/>
    </location>
</feature>
<proteinExistence type="inferred from homology"/>
<dbReference type="CDD" id="cd07302">
    <property type="entry name" value="CHD"/>
    <property type="match status" value="1"/>
</dbReference>
<keyword evidence="12" id="KW-1133">Transmembrane helix</keyword>
<dbReference type="InterPro" id="IPR038158">
    <property type="entry name" value="H-NOX_domain_sf"/>
</dbReference>
<dbReference type="EMBL" id="QBLH01003241">
    <property type="protein sequence ID" value="TGZ41398.1"/>
    <property type="molecule type" value="Genomic_DNA"/>
</dbReference>
<comment type="caution">
    <text evidence="27">The sequence shown here is derived from an EMBL/GenBank/DDBJ whole genome shotgun (WGS) entry which is preliminary data.</text>
</comment>
<evidence type="ECO:0000256" key="21">
    <source>
        <dbReference type="RuleBase" id="RU000405"/>
    </source>
</evidence>
<evidence type="ECO:0000256" key="23">
    <source>
        <dbReference type="SAM" id="Coils"/>
    </source>
</evidence>
<evidence type="ECO:0000256" key="2">
    <source>
        <dbReference type="ARBA" id="ARBA00004496"/>
    </source>
</evidence>
<evidence type="ECO:0000256" key="7">
    <source>
        <dbReference type="ARBA" id="ARBA00022692"/>
    </source>
</evidence>
<evidence type="ECO:0000256" key="9">
    <source>
        <dbReference type="ARBA" id="ARBA00022737"/>
    </source>
</evidence>
<feature type="domain" description="Guanylate cyclase" evidence="25">
    <location>
        <begin position="445"/>
        <end position="573"/>
    </location>
</feature>
<dbReference type="InterPro" id="IPR032695">
    <property type="entry name" value="Integrin_dom_sf"/>
</dbReference>
<dbReference type="GO" id="GO:0005525">
    <property type="term" value="F:GTP binding"/>
    <property type="evidence" value="ECO:0007669"/>
    <property type="project" value="UniProtKB-KW"/>
</dbReference>
<feature type="repeat" description="FG-GAP" evidence="20">
    <location>
        <begin position="1278"/>
        <end position="1340"/>
    </location>
</feature>
<feature type="non-terminal residue" evidence="27">
    <location>
        <position position="1"/>
    </location>
</feature>
<dbReference type="SMART" id="SM00595">
    <property type="entry name" value="MADF"/>
    <property type="match status" value="1"/>
</dbReference>
<evidence type="ECO:0000256" key="5">
    <source>
        <dbReference type="ARBA" id="ARBA00012202"/>
    </source>
</evidence>
<evidence type="ECO:0000256" key="14">
    <source>
        <dbReference type="ARBA" id="ARBA00023134"/>
    </source>
</evidence>
<dbReference type="PANTHER" id="PTHR45655">
    <property type="entry name" value="GUANYLATE CYCLASE SOLUBLE SUBUNIT BETA-2"/>
    <property type="match status" value="1"/>
</dbReference>
<keyword evidence="11 22" id="KW-0130">Cell adhesion</keyword>
<dbReference type="SUPFAM" id="SSF69179">
    <property type="entry name" value="Integrin domains"/>
    <property type="match status" value="2"/>
</dbReference>
<dbReference type="CDD" id="cd13858">
    <property type="entry name" value="CuRO_1_tcLCC2_insect_like"/>
    <property type="match status" value="1"/>
</dbReference>
<dbReference type="InterPro" id="IPR042463">
    <property type="entry name" value="HNOB_dom_associated_sf"/>
</dbReference>
<dbReference type="InterPro" id="IPR029787">
    <property type="entry name" value="Nucleotide_cyclase"/>
</dbReference>
<feature type="domain" description="MADF" evidence="26">
    <location>
        <begin position="1980"/>
        <end position="2073"/>
    </location>
</feature>
<keyword evidence="18 21" id="KW-0456">Lyase</keyword>
<dbReference type="GO" id="GO:0016491">
    <property type="term" value="F:oxidoreductase activity"/>
    <property type="evidence" value="ECO:0007669"/>
    <property type="project" value="InterPro"/>
</dbReference>
<organism evidence="27 28">
    <name type="scientific">Temnothorax longispinosus</name>
    <dbReference type="NCBI Taxonomy" id="300112"/>
    <lineage>
        <taxon>Eukaryota</taxon>
        <taxon>Metazoa</taxon>
        <taxon>Ecdysozoa</taxon>
        <taxon>Arthropoda</taxon>
        <taxon>Hexapoda</taxon>
        <taxon>Insecta</taxon>
        <taxon>Pterygota</taxon>
        <taxon>Neoptera</taxon>
        <taxon>Endopterygota</taxon>
        <taxon>Hymenoptera</taxon>
        <taxon>Apocrita</taxon>
        <taxon>Aculeata</taxon>
        <taxon>Formicoidea</taxon>
        <taxon>Formicidae</taxon>
        <taxon>Myrmicinae</taxon>
        <taxon>Temnothorax</taxon>
    </lineage>
</organism>
<dbReference type="GO" id="GO:0070482">
    <property type="term" value="P:response to oxygen levels"/>
    <property type="evidence" value="ECO:0007669"/>
    <property type="project" value="TreeGrafter"/>
</dbReference>
<evidence type="ECO:0000256" key="15">
    <source>
        <dbReference type="ARBA" id="ARBA00023136"/>
    </source>
</evidence>
<accession>A0A4S2K3W8</accession>
<reference evidence="27 28" key="1">
    <citation type="journal article" date="2019" name="Philos. Trans. R. Soc. Lond., B, Biol. Sci.">
        <title>Ant behaviour and brain gene expression of defending hosts depend on the ecological success of the intruding social parasite.</title>
        <authorList>
            <person name="Kaur R."/>
            <person name="Stoldt M."/>
            <person name="Jongepier E."/>
            <person name="Feldmeyer B."/>
            <person name="Menzel F."/>
            <person name="Bornberg-Bauer E."/>
            <person name="Foitzik S."/>
        </authorList>
    </citation>
    <scope>NUCLEOTIDE SEQUENCE [LARGE SCALE GENOMIC DNA]</scope>
    <source>
        <tissue evidence="27">Whole body</tissue>
    </source>
</reference>
<dbReference type="FunFam" id="3.30.70.1230:FF:000007">
    <property type="entry name" value="Guanylate cyclase soluble subunit alpha-3"/>
    <property type="match status" value="1"/>
</dbReference>
<keyword evidence="15" id="KW-0472">Membrane</keyword>
<evidence type="ECO:0000313" key="28">
    <source>
        <dbReference type="Proteomes" id="UP000310200"/>
    </source>
</evidence>
<dbReference type="Pfam" id="PF07732">
    <property type="entry name" value="Cu-oxidase_3"/>
    <property type="match status" value="1"/>
</dbReference>
<keyword evidence="8" id="KW-0732">Signal</keyword>
<evidence type="ECO:0000256" key="18">
    <source>
        <dbReference type="ARBA" id="ARBA00023239"/>
    </source>
</evidence>
<dbReference type="GO" id="GO:0038060">
    <property type="term" value="P:nitric oxide-cGMP-mediated signaling"/>
    <property type="evidence" value="ECO:0007669"/>
    <property type="project" value="TreeGrafter"/>
</dbReference>
<dbReference type="InterPro" id="IPR001117">
    <property type="entry name" value="Cu-oxidase_2nd"/>
</dbReference>
<dbReference type="GO" id="GO:0019826">
    <property type="term" value="F:oxygen sensor activity"/>
    <property type="evidence" value="ECO:0007669"/>
    <property type="project" value="TreeGrafter"/>
</dbReference>
<dbReference type="GO" id="GO:0070026">
    <property type="term" value="F:nitric oxide binding"/>
    <property type="evidence" value="ECO:0007669"/>
    <property type="project" value="TreeGrafter"/>
</dbReference>
<feature type="compositionally biased region" description="Polar residues" evidence="24">
    <location>
        <begin position="2149"/>
        <end position="2165"/>
    </location>
</feature>
<keyword evidence="6" id="KW-0963">Cytoplasm</keyword>
<dbReference type="SUPFAM" id="SSF111126">
    <property type="entry name" value="Ligand-binding domain in the NO signalling and Golgi transport"/>
    <property type="match status" value="1"/>
</dbReference>
<keyword evidence="9" id="KW-0677">Repeat</keyword>
<evidence type="ECO:0000259" key="26">
    <source>
        <dbReference type="PROSITE" id="PS51029"/>
    </source>
</evidence>
<name>A0A4S2K3W8_9HYME</name>
<dbReference type="Pfam" id="PF07701">
    <property type="entry name" value="HNOBA"/>
    <property type="match status" value="1"/>
</dbReference>
<dbReference type="GO" id="GO:0048513">
    <property type="term" value="P:animal organ development"/>
    <property type="evidence" value="ECO:0007669"/>
    <property type="project" value="UniProtKB-ARBA"/>
</dbReference>
<dbReference type="InterPro" id="IPR024096">
    <property type="entry name" value="NO_sig/Golgi_transp_ligand-bd"/>
</dbReference>
<evidence type="ECO:0000256" key="16">
    <source>
        <dbReference type="ARBA" id="ARBA00023170"/>
    </source>
</evidence>
<evidence type="ECO:0000256" key="12">
    <source>
        <dbReference type="ARBA" id="ARBA00022989"/>
    </source>
</evidence>
<gene>
    <name evidence="27" type="ORF">DBV15_06639</name>
</gene>
<evidence type="ECO:0000313" key="27">
    <source>
        <dbReference type="EMBL" id="TGZ41398.1"/>
    </source>
</evidence>
<dbReference type="Pfam" id="PF00211">
    <property type="entry name" value="Guanylate_cyc"/>
    <property type="match status" value="1"/>
</dbReference>
<keyword evidence="10" id="KW-0547">Nucleotide-binding</keyword>
<dbReference type="GO" id="GO:0008305">
    <property type="term" value="C:integrin complex"/>
    <property type="evidence" value="ECO:0007669"/>
    <property type="project" value="InterPro"/>
</dbReference>
<dbReference type="InterPro" id="IPR028994">
    <property type="entry name" value="Integrin_alpha_N"/>
</dbReference>
<feature type="region of interest" description="Disordered" evidence="24">
    <location>
        <begin position="2106"/>
        <end position="2136"/>
    </location>
</feature>
<keyword evidence="28" id="KW-1185">Reference proteome</keyword>
<dbReference type="Pfam" id="PF07731">
    <property type="entry name" value="Cu-oxidase_2"/>
    <property type="match status" value="1"/>
</dbReference>
<dbReference type="PROSITE" id="PS00452">
    <property type="entry name" value="GUANYLATE_CYCLASE_1"/>
    <property type="match status" value="1"/>
</dbReference>
<evidence type="ECO:0000256" key="13">
    <source>
        <dbReference type="ARBA" id="ARBA00023037"/>
    </source>
</evidence>
<feature type="compositionally biased region" description="Polar residues" evidence="24">
    <location>
        <begin position="2110"/>
        <end position="2120"/>
    </location>
</feature>
<dbReference type="GO" id="GO:0005507">
    <property type="term" value="F:copper ion binding"/>
    <property type="evidence" value="ECO:0007669"/>
    <property type="project" value="InterPro"/>
</dbReference>
<dbReference type="GO" id="GO:0004383">
    <property type="term" value="F:guanylate cyclase activity"/>
    <property type="evidence" value="ECO:0007669"/>
    <property type="project" value="UniProtKB-EC"/>
</dbReference>
<keyword evidence="16 22" id="KW-0675">Receptor</keyword>
<dbReference type="PROSITE" id="PS50125">
    <property type="entry name" value="GUANYLATE_CYCLASE_2"/>
    <property type="match status" value="1"/>
</dbReference>
<dbReference type="GO" id="GO:0008074">
    <property type="term" value="C:guanylate cyclase complex, soluble"/>
    <property type="evidence" value="ECO:0007669"/>
    <property type="project" value="TreeGrafter"/>
</dbReference>
<keyword evidence="14" id="KW-0342">GTP-binding</keyword>
<comment type="similarity">
    <text evidence="4">Belongs to the multicopper oxidase family.</text>
</comment>
<dbReference type="InterPro" id="IPR011645">
    <property type="entry name" value="HNOB_dom_associated"/>
</dbReference>
<dbReference type="Pfam" id="PF07700">
    <property type="entry name" value="HNOB"/>
    <property type="match status" value="1"/>
</dbReference>
<dbReference type="InterPro" id="IPR048285">
    <property type="entry name" value="Integrin_alpha_Ig-like_2"/>
</dbReference>
<keyword evidence="19" id="KW-0141">cGMP biosynthesis</keyword>
<evidence type="ECO:0000256" key="3">
    <source>
        <dbReference type="ARBA" id="ARBA00008054"/>
    </source>
</evidence>
<feature type="region of interest" description="Disordered" evidence="24">
    <location>
        <begin position="755"/>
        <end position="798"/>
    </location>
</feature>
<dbReference type="Gene3D" id="2.60.40.1460">
    <property type="entry name" value="Integrin domains. Chain A, domain 2"/>
    <property type="match status" value="1"/>
</dbReference>
<evidence type="ECO:0000256" key="1">
    <source>
        <dbReference type="ARBA" id="ARBA00004479"/>
    </source>
</evidence>
<feature type="non-terminal residue" evidence="27">
    <location>
        <position position="2461"/>
    </location>
</feature>
<dbReference type="PROSITE" id="PS51470">
    <property type="entry name" value="FG_GAP"/>
    <property type="match status" value="5"/>
</dbReference>
<dbReference type="STRING" id="300112.A0A4S2K3W8"/>